<evidence type="ECO:0000313" key="2">
    <source>
        <dbReference type="EMBL" id="MDO7905973.1"/>
    </source>
</evidence>
<dbReference type="Proteomes" id="UP001240171">
    <property type="component" value="Unassembled WGS sequence"/>
</dbReference>
<dbReference type="RefSeq" id="WP_305023161.1">
    <property type="nucleotide sequence ID" value="NZ_JAUQTB010000002.1"/>
</dbReference>
<dbReference type="Pfam" id="PF11079">
    <property type="entry name" value="YqhG"/>
    <property type="match status" value="2"/>
</dbReference>
<evidence type="ECO:0000313" key="3">
    <source>
        <dbReference type="Proteomes" id="UP001240171"/>
    </source>
</evidence>
<gene>
    <name evidence="2" type="ORF">Q5741_06010</name>
</gene>
<comment type="caution">
    <text evidence="2">The sequence shown here is derived from an EMBL/GenBank/DDBJ whole genome shotgun (WGS) entry which is preliminary data.</text>
</comment>
<reference evidence="2 3" key="1">
    <citation type="submission" date="2023-07" db="EMBL/GenBank/DDBJ databases">
        <title>Paenibacillus sp. JX-17 nov. isolated from soil.</title>
        <authorList>
            <person name="Wan Y."/>
            <person name="Liu B."/>
        </authorList>
    </citation>
    <scope>NUCLEOTIDE SEQUENCE [LARGE SCALE GENOMIC DNA]</scope>
    <source>
        <strain evidence="2 3">JX-17</strain>
    </source>
</reference>
<proteinExistence type="predicted"/>
<evidence type="ECO:0000256" key="1">
    <source>
        <dbReference type="SAM" id="MobiDB-lite"/>
    </source>
</evidence>
<feature type="region of interest" description="Disordered" evidence="1">
    <location>
        <begin position="74"/>
        <end position="111"/>
    </location>
</feature>
<dbReference type="EMBL" id="JAUQTB010000002">
    <property type="protein sequence ID" value="MDO7905973.1"/>
    <property type="molecule type" value="Genomic_DNA"/>
</dbReference>
<sequence length="333" mass="37137">MPMNKETIQHYVTTYLEATECAIIERSPAHVTVKLSPAADKALTNRPYYWGFVERTGAPPETMSFTFVFDPEAYSRQGEQPPPAPPLLPADSRNTPAPAGGTLPAGSSTAPAGPQDGLLARYFGTAPALPVLGPGRVLSENMTYGSRRLQAIFEAAKEGGSYVQLFQQPLEEQRSSRRPAAYEPWLGVCFKVEFACDMKKEEMYFPGISLVTGQIVEHFDEVLAGRDLTPRLPENIHTKPARLGISAAAQGLHTYVTGKLQPLDYSWSVQAQERLEEELAVVDHYYDDLLKEQPEDKKEAVQQQHETRRSEMRWQYEPKVIVSAINCGIFHLQ</sequence>
<protein>
    <submittedName>
        <fullName evidence="2">YqhG family protein</fullName>
    </submittedName>
</protein>
<name>A0ABT9C9N7_9BACL</name>
<keyword evidence="3" id="KW-1185">Reference proteome</keyword>
<dbReference type="InterPro" id="IPR024562">
    <property type="entry name" value="YqhG"/>
</dbReference>
<accession>A0ABT9C9N7</accession>
<organism evidence="2 3">
    <name type="scientific">Paenibacillus lacisoli</name>
    <dbReference type="NCBI Taxonomy" id="3064525"/>
    <lineage>
        <taxon>Bacteria</taxon>
        <taxon>Bacillati</taxon>
        <taxon>Bacillota</taxon>
        <taxon>Bacilli</taxon>
        <taxon>Bacillales</taxon>
        <taxon>Paenibacillaceae</taxon>
        <taxon>Paenibacillus</taxon>
    </lineage>
</organism>